<dbReference type="SMART" id="SM00487">
    <property type="entry name" value="DEXDc"/>
    <property type="match status" value="1"/>
</dbReference>
<evidence type="ECO:0000256" key="4">
    <source>
        <dbReference type="ARBA" id="ARBA00022840"/>
    </source>
</evidence>
<keyword evidence="2" id="KW-0378">Hydrolase</keyword>
<dbReference type="PANTHER" id="PTHR47961">
    <property type="entry name" value="DNA POLYMERASE THETA, PUTATIVE (AFU_ORTHOLOGUE AFUA_1G05260)-RELATED"/>
    <property type="match status" value="1"/>
</dbReference>
<dbReference type="PROSITE" id="PS51192">
    <property type="entry name" value="HELICASE_ATP_BIND_1"/>
    <property type="match status" value="1"/>
</dbReference>
<keyword evidence="4" id="KW-0067">ATP-binding</keyword>
<protein>
    <submittedName>
        <fullName evidence="7">DEAD/DEAH box helicase</fullName>
    </submittedName>
</protein>
<dbReference type="RefSeq" id="WP_285437206.1">
    <property type="nucleotide sequence ID" value="NZ_JASJUS010000071.1"/>
</dbReference>
<gene>
    <name evidence="7" type="ORF">QNN03_37280</name>
</gene>
<dbReference type="Pfam" id="PF00271">
    <property type="entry name" value="Helicase_C"/>
    <property type="match status" value="1"/>
</dbReference>
<feature type="domain" description="Helicase ATP-binding" evidence="5">
    <location>
        <begin position="299"/>
        <end position="471"/>
    </location>
</feature>
<proteinExistence type="predicted"/>
<keyword evidence="8" id="KW-1185">Reference proteome</keyword>
<dbReference type="GO" id="GO:0004386">
    <property type="term" value="F:helicase activity"/>
    <property type="evidence" value="ECO:0007669"/>
    <property type="project" value="UniProtKB-KW"/>
</dbReference>
<evidence type="ECO:0000256" key="1">
    <source>
        <dbReference type="ARBA" id="ARBA00022741"/>
    </source>
</evidence>
<dbReference type="Pfam" id="PF00656">
    <property type="entry name" value="Peptidase_C14"/>
    <property type="match status" value="1"/>
</dbReference>
<name>A0ABT7JCK3_9ACTN</name>
<evidence type="ECO:0000256" key="2">
    <source>
        <dbReference type="ARBA" id="ARBA00022801"/>
    </source>
</evidence>
<dbReference type="InterPro" id="IPR027417">
    <property type="entry name" value="P-loop_NTPase"/>
</dbReference>
<keyword evidence="3 7" id="KW-0347">Helicase</keyword>
<dbReference type="PANTHER" id="PTHR47961:SF10">
    <property type="entry name" value="ATP-DEPENDENT DNA HELICASE HEL308"/>
    <property type="match status" value="1"/>
</dbReference>
<dbReference type="Gene3D" id="3.40.50.1460">
    <property type="match status" value="1"/>
</dbReference>
<evidence type="ECO:0000259" key="6">
    <source>
        <dbReference type="PROSITE" id="PS51194"/>
    </source>
</evidence>
<dbReference type="InterPro" id="IPR050474">
    <property type="entry name" value="Hel308_SKI2-like"/>
</dbReference>
<dbReference type="InterPro" id="IPR011545">
    <property type="entry name" value="DEAD/DEAH_box_helicase_dom"/>
</dbReference>
<evidence type="ECO:0000313" key="7">
    <source>
        <dbReference type="EMBL" id="MDL2082092.1"/>
    </source>
</evidence>
<dbReference type="InterPro" id="IPR014001">
    <property type="entry name" value="Helicase_ATP-bd"/>
</dbReference>
<sequence>MRFHGLFIGIDRYQDPGIGFLSSAVRDAKALCALFSDGFGSQPTLLADADATRTNIVANLEQLASTSTDDDLVVVSFSGHGSTTHELVPCDADRLHLANTGLPLAELATLLNKIPAATLVCVLDCCFSGGFGAKALVAPVQARDLESESDLLEQIAGKGRIVLAASAPNERAYEDTALGHGLLTHELLTALQGAPEVMSSGKIDIYRLLEHVTRRVIDSSSARHREQHPAFRGSVDGILSWPVLKPGARYSALFPERVRQPATDDVYSLQSYGLPSILLDTWAQAIPSLNDLQLSAINDYGVLDGKNLLVTAPTSSGKTMVGELAALQRVADRKRALFLLPMRALVNDKYTEFTRKYNVLGVVTIRSTGEISDDNAALMSGRYDIALMTYEKFGAMVLANPYLLRQVGTIVVDEVQMLVDPSRGANLEFVLTLIKSRRSQGIAPQVICLSAVIGDTGGLERWLEGRQLRHENRPVPLIEGVLSGSGQYRYLDESGAIKTDRVITPEWSGKNSSQDLIIPLAAKLVEEGKQVIIFREVKGETVGCAEYLAARLGLPAAQAALGSLPSGDPSTSSERLRETLKGGVAFHNADLTREERQVLEEEFRREGTELRILVATTTLAMGVNTPASAVVIVGLSHPLNQPYTVAEYKNMVGRAGRLGYSEHGESYVIGSRGLDDHRIWDHYVTGSPEDVKSVFLSQTTDHRTQVLRTLAALQPGADGSVEAELLVAFLEGSFGAFQRRQRNPGWNWGRDGIIATLQELHSHQLVEAVGDNRYRLTDLGRFAGEGGVFVDSIIRLVEVLRHITTAPNSTSLVAAAQVTLELDDVYFPFARRARNTEHQRWPQELAQQQVAQQILANLRIGGSDQLTGLIRAKKAMACLLYASSMPLVMVERHLMQHQRGDGVAGPVRTVASRTRDLIPAIVRVFSFLHPEVVIGDVAERTMVRLELGLPVELVEIGLILGSALTRAQYLSLSESSCATPQQFETASVETLSSRLGVTEVRASELQDLLRERQRQESAALLPLLPAPTE</sequence>
<organism evidence="7 8">
    <name type="scientific">Streptomyces fuscus</name>
    <dbReference type="NCBI Taxonomy" id="3048495"/>
    <lineage>
        <taxon>Bacteria</taxon>
        <taxon>Bacillati</taxon>
        <taxon>Actinomycetota</taxon>
        <taxon>Actinomycetes</taxon>
        <taxon>Kitasatosporales</taxon>
        <taxon>Streptomycetaceae</taxon>
        <taxon>Streptomyces</taxon>
    </lineage>
</organism>
<accession>A0ABT7JCK3</accession>
<keyword evidence="1" id="KW-0547">Nucleotide-binding</keyword>
<dbReference type="InterPro" id="IPR001650">
    <property type="entry name" value="Helicase_C-like"/>
</dbReference>
<dbReference type="Gene3D" id="3.40.50.300">
    <property type="entry name" value="P-loop containing nucleotide triphosphate hydrolases"/>
    <property type="match status" value="2"/>
</dbReference>
<dbReference type="SUPFAM" id="SSF52540">
    <property type="entry name" value="P-loop containing nucleoside triphosphate hydrolases"/>
    <property type="match status" value="1"/>
</dbReference>
<dbReference type="CDD" id="cd18795">
    <property type="entry name" value="SF2_C_Ski2"/>
    <property type="match status" value="1"/>
</dbReference>
<feature type="domain" description="Helicase C-terminal" evidence="6">
    <location>
        <begin position="516"/>
        <end position="708"/>
    </location>
</feature>
<dbReference type="InterPro" id="IPR011600">
    <property type="entry name" value="Pept_C14_caspase"/>
</dbReference>
<evidence type="ECO:0000259" key="5">
    <source>
        <dbReference type="PROSITE" id="PS51192"/>
    </source>
</evidence>
<reference evidence="7 8" key="1">
    <citation type="submission" date="2023-05" db="EMBL/GenBank/DDBJ databases">
        <title>Streptomyces fuscus sp. nov., a brown-black pigment producing actinomyces isolated from dry sand of Sea duck farm.</title>
        <authorList>
            <person name="Xie J."/>
            <person name="Shen N."/>
        </authorList>
    </citation>
    <scope>NUCLEOTIDE SEQUENCE [LARGE SCALE GENOMIC DNA]</scope>
    <source>
        <strain evidence="7 8">GXMU-J15</strain>
    </source>
</reference>
<dbReference type="PROSITE" id="PS51194">
    <property type="entry name" value="HELICASE_CTER"/>
    <property type="match status" value="1"/>
</dbReference>
<comment type="caution">
    <text evidence="7">The sequence shown here is derived from an EMBL/GenBank/DDBJ whole genome shotgun (WGS) entry which is preliminary data.</text>
</comment>
<evidence type="ECO:0000256" key="3">
    <source>
        <dbReference type="ARBA" id="ARBA00022806"/>
    </source>
</evidence>
<dbReference type="Pfam" id="PF00270">
    <property type="entry name" value="DEAD"/>
    <property type="match status" value="1"/>
</dbReference>
<dbReference type="EMBL" id="JASJUS010000071">
    <property type="protein sequence ID" value="MDL2082092.1"/>
    <property type="molecule type" value="Genomic_DNA"/>
</dbReference>
<evidence type="ECO:0000313" key="8">
    <source>
        <dbReference type="Proteomes" id="UP001241926"/>
    </source>
</evidence>
<dbReference type="Proteomes" id="UP001241926">
    <property type="component" value="Unassembled WGS sequence"/>
</dbReference>
<dbReference type="SMART" id="SM00490">
    <property type="entry name" value="HELICc"/>
    <property type="match status" value="1"/>
</dbReference>